<dbReference type="AlphaFoldDB" id="A0A0E9TR05"/>
<reference evidence="1" key="1">
    <citation type="submission" date="2014-11" db="EMBL/GenBank/DDBJ databases">
        <authorList>
            <person name="Amaro Gonzalez C."/>
        </authorList>
    </citation>
    <scope>NUCLEOTIDE SEQUENCE</scope>
</reference>
<name>A0A0E9TR05_ANGAN</name>
<evidence type="ECO:0000313" key="1">
    <source>
        <dbReference type="EMBL" id="JAH56159.1"/>
    </source>
</evidence>
<accession>A0A0E9TR05</accession>
<sequence length="32" mass="3691">MTKIYFLAGEKAEDSQNRPQSLSLIDECWFLG</sequence>
<proteinExistence type="predicted"/>
<dbReference type="EMBL" id="GBXM01052418">
    <property type="protein sequence ID" value="JAH56159.1"/>
    <property type="molecule type" value="Transcribed_RNA"/>
</dbReference>
<reference evidence="1" key="2">
    <citation type="journal article" date="2015" name="Fish Shellfish Immunol.">
        <title>Early steps in the European eel (Anguilla anguilla)-Vibrio vulnificus interaction in the gills: Role of the RtxA13 toxin.</title>
        <authorList>
            <person name="Callol A."/>
            <person name="Pajuelo D."/>
            <person name="Ebbesson L."/>
            <person name="Teles M."/>
            <person name="MacKenzie S."/>
            <person name="Amaro C."/>
        </authorList>
    </citation>
    <scope>NUCLEOTIDE SEQUENCE</scope>
</reference>
<organism evidence="1">
    <name type="scientific">Anguilla anguilla</name>
    <name type="common">European freshwater eel</name>
    <name type="synonym">Muraena anguilla</name>
    <dbReference type="NCBI Taxonomy" id="7936"/>
    <lineage>
        <taxon>Eukaryota</taxon>
        <taxon>Metazoa</taxon>
        <taxon>Chordata</taxon>
        <taxon>Craniata</taxon>
        <taxon>Vertebrata</taxon>
        <taxon>Euteleostomi</taxon>
        <taxon>Actinopterygii</taxon>
        <taxon>Neopterygii</taxon>
        <taxon>Teleostei</taxon>
        <taxon>Anguilliformes</taxon>
        <taxon>Anguillidae</taxon>
        <taxon>Anguilla</taxon>
    </lineage>
</organism>
<protein>
    <submittedName>
        <fullName evidence="1">Uncharacterized protein</fullName>
    </submittedName>
</protein>